<dbReference type="InterPro" id="IPR051625">
    <property type="entry name" value="Signaling_Regulatory_Domain"/>
</dbReference>
<comment type="caution">
    <text evidence="6">The sequence shown here is derived from an EMBL/GenBank/DDBJ whole genome shotgun (WGS) entry which is preliminary data.</text>
</comment>
<dbReference type="InterPro" id="IPR002110">
    <property type="entry name" value="Ankyrin_rpt"/>
</dbReference>
<feature type="repeat" description="RCC1" evidence="3">
    <location>
        <begin position="181"/>
        <end position="244"/>
    </location>
</feature>
<name>A0A8H7PQ18_MORIS</name>
<reference evidence="6" key="1">
    <citation type="submission" date="2020-12" db="EMBL/GenBank/DDBJ databases">
        <title>Metabolic potential, ecology and presence of endohyphal bacteria is reflected in genomic diversity of Mucoromycotina.</title>
        <authorList>
            <person name="Muszewska A."/>
            <person name="Okrasinska A."/>
            <person name="Steczkiewicz K."/>
            <person name="Drgas O."/>
            <person name="Orlowska M."/>
            <person name="Perlinska-Lenart U."/>
            <person name="Aleksandrzak-Piekarczyk T."/>
            <person name="Szatraj K."/>
            <person name="Zielenkiewicz U."/>
            <person name="Pilsyk S."/>
            <person name="Malc E."/>
            <person name="Mieczkowski P."/>
            <person name="Kruszewska J.S."/>
            <person name="Biernat P."/>
            <person name="Pawlowska J."/>
        </authorList>
    </citation>
    <scope>NUCLEOTIDE SEQUENCE</scope>
    <source>
        <strain evidence="6">WA0000067209</strain>
    </source>
</reference>
<dbReference type="SMART" id="SM00248">
    <property type="entry name" value="ANK"/>
    <property type="match status" value="2"/>
</dbReference>
<dbReference type="InterPro" id="IPR000408">
    <property type="entry name" value="Reg_chr_condens"/>
</dbReference>
<gene>
    <name evidence="6" type="ORF">INT43_003350</name>
</gene>
<dbReference type="InterPro" id="IPR036770">
    <property type="entry name" value="Ankyrin_rpt-contain_sf"/>
</dbReference>
<dbReference type="PANTHER" id="PTHR22872">
    <property type="entry name" value="BTK-BINDING PROTEIN-RELATED"/>
    <property type="match status" value="1"/>
</dbReference>
<dbReference type="PROSITE" id="PS50297">
    <property type="entry name" value="ANK_REP_REGION"/>
    <property type="match status" value="1"/>
</dbReference>
<dbReference type="PANTHER" id="PTHR22872:SF2">
    <property type="entry name" value="INHIBITOR OF BRUTON TYROSINE KINASE"/>
    <property type="match status" value="1"/>
</dbReference>
<evidence type="ECO:0000259" key="5">
    <source>
        <dbReference type="PROSITE" id="PS50097"/>
    </source>
</evidence>
<feature type="compositionally biased region" description="Basic and acidic residues" evidence="4">
    <location>
        <begin position="1287"/>
        <end position="1299"/>
    </location>
</feature>
<dbReference type="PROSITE" id="PS50088">
    <property type="entry name" value="ANK_REPEAT"/>
    <property type="match status" value="1"/>
</dbReference>
<organism evidence="6 7">
    <name type="scientific">Mortierella isabellina</name>
    <name type="common">Filamentous fungus</name>
    <name type="synonym">Umbelopsis isabellina</name>
    <dbReference type="NCBI Taxonomy" id="91625"/>
    <lineage>
        <taxon>Eukaryota</taxon>
        <taxon>Fungi</taxon>
        <taxon>Fungi incertae sedis</taxon>
        <taxon>Mucoromycota</taxon>
        <taxon>Mucoromycotina</taxon>
        <taxon>Umbelopsidomycetes</taxon>
        <taxon>Umbelopsidales</taxon>
        <taxon>Umbelopsidaceae</taxon>
        <taxon>Umbelopsis</taxon>
    </lineage>
</organism>
<dbReference type="Gene3D" id="1.25.40.20">
    <property type="entry name" value="Ankyrin repeat-containing domain"/>
    <property type="match status" value="1"/>
</dbReference>
<feature type="compositionally biased region" description="Polar residues" evidence="4">
    <location>
        <begin position="24"/>
        <end position="39"/>
    </location>
</feature>
<feature type="region of interest" description="Disordered" evidence="4">
    <location>
        <begin position="1138"/>
        <end position="1256"/>
    </location>
</feature>
<proteinExistence type="predicted"/>
<dbReference type="SUPFAM" id="SSF48403">
    <property type="entry name" value="Ankyrin repeat"/>
    <property type="match status" value="1"/>
</dbReference>
<dbReference type="InterPro" id="IPR000210">
    <property type="entry name" value="BTB/POZ_dom"/>
</dbReference>
<evidence type="ECO:0000256" key="2">
    <source>
        <dbReference type="PROSITE-ProRule" id="PRU00023"/>
    </source>
</evidence>
<keyword evidence="2" id="KW-0040">ANK repeat</keyword>
<feature type="repeat" description="ANK" evidence="2">
    <location>
        <begin position="57"/>
        <end position="79"/>
    </location>
</feature>
<dbReference type="Pfam" id="PF00415">
    <property type="entry name" value="RCC1"/>
    <property type="match status" value="1"/>
</dbReference>
<dbReference type="SUPFAM" id="SSF50985">
    <property type="entry name" value="RCC1/BLIP-II"/>
    <property type="match status" value="1"/>
</dbReference>
<sequence length="1420" mass="158508">MTSIFKAVYENNVESIKQFIADANRTTPSSKDPQTASQPTRRKSNVPIVNINKRSILGRTALHLAASWNRMDILQLLVDCPHTNVNIRDRENGWTALHRALYAGHIESALILSSQEDIDIFIKDFEGNTALDLYNSTIEGTSPSPRTIENIKRDNHDGDAFHGLKSSFWSLEESHSSTGATDIFTWGYNTNFVLGHRDSENRTRPDRVHLNLVTQQIPQVLRRPAYVIMSMIMSKFHSAIITSEPENNLQLCGFGGARLGFGNEDTQFLFKPVNGIHDQVVVAALGRDHTVVVTRGGDVYSFGINNYGQLGYDTEQKQGQRIPQYAPRKIAAPSIKKEHIIGAAASSVHSAVFTETDLYTFGLNQGQLGYYPANGDFVQVVPRKVSFLPSGARIIQVACIDNATVVLTASHDVFVLFNNGHQKVVFPMQRFPSDFVAYTAAPNFIVKIIAGGDDYVGAISNMGDLFIWTITTRKGSTSGQKTKTDAGFVGVENQRSRAAIVPRRIWALRKSHLTLADACIGQEGSVIVCTTSGHVFVGSPRKVPKKNKNLVEKKLYKFNKIPLLQRCIMVAASPTGAFAALRAEKPLKSVDVPPSTLAMDLLTSLPHIQNAYRLQKLQAEEDKLLRHLSEERLKIPFFIETEAIDAVPEISENAPVLDWDKYITSDIADPTIDAYIKVGQKGYQCHQVILAARSAVFEKAFSNLHIGGDSNVVLNHNSGRTAKFVKSNNGKVRSTVEILIEGIHMESVWFFLDFIYSDQYEHPMNAFYASSKHHTGDLAVRTKLQTNISADVLQKELIYLADVFKLPTLQDSVSSSFNARPRPTLTTDIGMAQDREKSRQYLKDVLLELEDAVLDCHEVILRQRSTFFDTVFDPNRTWLSNRRQQSSKSATTIDLNHFDHKTMDIVIQYLYNDNRDSLFNELVDSSTNSIFNVIIGVLAVADELMIDTLKVVCQIALLKLVTSKNVLVALEIADLHRAEHVKAACLDFIAHNLDYFLEAGVLEEFSPSLVEDIQSEVQKLQSCKAFLSRASFSANGQRLGLDNEPELNIAIQMDFTEQSMWATPDEIYYTVRPKKPIESFKHSTVISNDDDDLIFQQDEDILSEQTKYPQRSYSSRTSLKDTLYETPTIEHDEAEFPALGNSCEGMGISKPTSIPTSKRGWSFQSQDNSPKQTIRELLDNHDPAPATKSSPTRPVIIPKKLSQRERRKLQQQEAANIAETVNTPKPVWGKPIQSTPAPIMSSSPGSAPVGTPPAIFNRKPSMAEILEDEKAQKLRGKQAGSLPESDYQEKKFFESREAAEQSLRSSSAMEPSSSTSSNATINPMRKASTTYKPTMISRRQKDITANAASEESSDGSAIRSFADIQNQQLKESMVRGKKFKKSLIRIQQEEQAIEALMEFYTQTIDIGTGEWFRIARAETQ</sequence>
<dbReference type="EMBL" id="JAEPQZ010000008">
    <property type="protein sequence ID" value="KAG2178097.1"/>
    <property type="molecule type" value="Genomic_DNA"/>
</dbReference>
<dbReference type="PROSITE" id="PS50012">
    <property type="entry name" value="RCC1_3"/>
    <property type="match status" value="3"/>
</dbReference>
<feature type="compositionally biased region" description="Polar residues" evidence="4">
    <location>
        <begin position="1162"/>
        <end position="1172"/>
    </location>
</feature>
<evidence type="ECO:0000256" key="3">
    <source>
        <dbReference type="PROSITE-ProRule" id="PRU00235"/>
    </source>
</evidence>
<dbReference type="InterPro" id="IPR011333">
    <property type="entry name" value="SKP1/BTB/POZ_sf"/>
</dbReference>
<dbReference type="PROSITE" id="PS50097">
    <property type="entry name" value="BTB"/>
    <property type="match status" value="2"/>
</dbReference>
<feature type="compositionally biased region" description="Polar residues" evidence="4">
    <location>
        <begin position="1211"/>
        <end position="1223"/>
    </location>
</feature>
<dbReference type="SUPFAM" id="SSF54695">
    <property type="entry name" value="POZ domain"/>
    <property type="match status" value="2"/>
</dbReference>
<feature type="compositionally biased region" description="Basic and acidic residues" evidence="4">
    <location>
        <begin position="1173"/>
        <end position="1182"/>
    </location>
</feature>
<feature type="repeat" description="RCC1" evidence="3">
    <location>
        <begin position="356"/>
        <end position="410"/>
    </location>
</feature>
<feature type="repeat" description="RCC1" evidence="3">
    <location>
        <begin position="297"/>
        <end position="356"/>
    </location>
</feature>
<protein>
    <recommendedName>
        <fullName evidence="5">BTB domain-containing protein</fullName>
    </recommendedName>
</protein>
<evidence type="ECO:0000313" key="6">
    <source>
        <dbReference type="EMBL" id="KAG2178097.1"/>
    </source>
</evidence>
<dbReference type="Gene3D" id="6.10.250.3030">
    <property type="match status" value="1"/>
</dbReference>
<feature type="domain" description="BTB" evidence="5">
    <location>
        <begin position="843"/>
        <end position="914"/>
    </location>
</feature>
<feature type="region of interest" description="Disordered" evidence="4">
    <location>
        <begin position="22"/>
        <end position="45"/>
    </location>
</feature>
<feature type="region of interest" description="Disordered" evidence="4">
    <location>
        <begin position="1272"/>
        <end position="1327"/>
    </location>
</feature>
<dbReference type="InterPro" id="IPR009091">
    <property type="entry name" value="RCC1/BLIP-II"/>
</dbReference>
<dbReference type="SMART" id="SM00225">
    <property type="entry name" value="BTB"/>
    <property type="match status" value="2"/>
</dbReference>
<dbReference type="Gene3D" id="3.30.710.10">
    <property type="entry name" value="Potassium Channel Kv1.1, Chain A"/>
    <property type="match status" value="2"/>
</dbReference>
<dbReference type="OrthoDB" id="1893551at2759"/>
<dbReference type="Gene3D" id="2.130.10.30">
    <property type="entry name" value="Regulator of chromosome condensation 1/beta-lactamase-inhibitor protein II"/>
    <property type="match status" value="1"/>
</dbReference>
<keyword evidence="7" id="KW-1185">Reference proteome</keyword>
<keyword evidence="1" id="KW-0677">Repeat</keyword>
<dbReference type="PRINTS" id="PR00633">
    <property type="entry name" value="RCCNDNSATION"/>
</dbReference>
<feature type="compositionally biased region" description="Polar residues" evidence="4">
    <location>
        <begin position="1232"/>
        <end position="1245"/>
    </location>
</feature>
<evidence type="ECO:0000313" key="7">
    <source>
        <dbReference type="Proteomes" id="UP000654370"/>
    </source>
</evidence>
<evidence type="ECO:0000256" key="4">
    <source>
        <dbReference type="SAM" id="MobiDB-lite"/>
    </source>
</evidence>
<dbReference type="Pfam" id="PF00651">
    <property type="entry name" value="BTB"/>
    <property type="match status" value="2"/>
</dbReference>
<dbReference type="Pfam" id="PF13540">
    <property type="entry name" value="RCC1_2"/>
    <property type="match status" value="1"/>
</dbReference>
<accession>A0A8H7PQ18</accession>
<dbReference type="Pfam" id="PF12796">
    <property type="entry name" value="Ank_2"/>
    <property type="match status" value="1"/>
</dbReference>
<dbReference type="CDD" id="cd18186">
    <property type="entry name" value="BTB_POZ_ZBTB_KLHL-like"/>
    <property type="match status" value="1"/>
</dbReference>
<feature type="compositionally biased region" description="Low complexity" evidence="4">
    <location>
        <begin position="1302"/>
        <end position="1317"/>
    </location>
</feature>
<feature type="domain" description="BTB" evidence="5">
    <location>
        <begin position="672"/>
        <end position="764"/>
    </location>
</feature>
<evidence type="ECO:0000256" key="1">
    <source>
        <dbReference type="ARBA" id="ARBA00022737"/>
    </source>
</evidence>
<dbReference type="Proteomes" id="UP000654370">
    <property type="component" value="Unassembled WGS sequence"/>
</dbReference>